<feature type="transmembrane region" description="Helical" evidence="1">
    <location>
        <begin position="64"/>
        <end position="84"/>
    </location>
</feature>
<keyword evidence="1" id="KW-1133">Transmembrane helix</keyword>
<sequence length="337" mass="35639">MLGWPQSVMHPRERAEGDTMAPIPTTSPPRWHTWTDVVIGGAWLVVAAWVWTTRADTLLAGHPAYAVAITVAGLVGALVLVMALRTTGGGPRRRWVAVTLRVVGGLLSVVVLTALVWLRPFPASEVAVAAMEGSDGVRVHDSPTRITLAPDGPAPTTGLVFQPGARVDPRAYVALLAEVARSGHLVVVVKQPLGIGFTALGTPEEIIEDHPEVDRWAVGGHSLGGVVAGIFARDHDLDGLLLWASFPSESLARRDLVASSISGTEDLLTTPRDIEDSRADLPPGSTFVAVEGAVHAFFGDYGEQPGDGRPTVSRDEAQARIVAASVLLLDELSRPTD</sequence>
<reference evidence="3 4" key="1">
    <citation type="submission" date="2017-12" db="EMBL/GenBank/DDBJ databases">
        <title>Pharmacopeia of the Arctic Ocean.</title>
        <authorList>
            <person name="Collins E."/>
            <person name="Ducluzeau A.-L."/>
        </authorList>
    </citation>
    <scope>NUCLEOTIDE SEQUENCE [LARGE SCALE GENOMIC DNA]</scope>
    <source>
        <strain evidence="3 4">DSM 23325</strain>
    </source>
</reference>
<feature type="domain" description="Alpha/beta hydrolase fold-5" evidence="2">
    <location>
        <begin position="159"/>
        <end position="317"/>
    </location>
</feature>
<comment type="caution">
    <text evidence="3">The sequence shown here is derived from an EMBL/GenBank/DDBJ whole genome shotgun (WGS) entry which is preliminary data.</text>
</comment>
<keyword evidence="4" id="KW-1185">Reference proteome</keyword>
<dbReference type="InterPro" id="IPR029059">
    <property type="entry name" value="AB_hydrolase_5"/>
</dbReference>
<dbReference type="GO" id="GO:0016787">
    <property type="term" value="F:hydrolase activity"/>
    <property type="evidence" value="ECO:0007669"/>
    <property type="project" value="UniProtKB-KW"/>
</dbReference>
<accession>A0ABX4QVK2</accession>
<evidence type="ECO:0000259" key="2">
    <source>
        <dbReference type="Pfam" id="PF12695"/>
    </source>
</evidence>
<evidence type="ECO:0000313" key="3">
    <source>
        <dbReference type="EMBL" id="PKH40294.1"/>
    </source>
</evidence>
<evidence type="ECO:0000256" key="1">
    <source>
        <dbReference type="SAM" id="Phobius"/>
    </source>
</evidence>
<organism evidence="3 4">
    <name type="scientific">Nocardioides alpinus</name>
    <dbReference type="NCBI Taxonomy" id="748909"/>
    <lineage>
        <taxon>Bacteria</taxon>
        <taxon>Bacillati</taxon>
        <taxon>Actinomycetota</taxon>
        <taxon>Actinomycetes</taxon>
        <taxon>Propionibacteriales</taxon>
        <taxon>Nocardioidaceae</taxon>
        <taxon>Nocardioides</taxon>
    </lineage>
</organism>
<dbReference type="EMBL" id="PJBV01000019">
    <property type="protein sequence ID" value="PKH40294.1"/>
    <property type="molecule type" value="Genomic_DNA"/>
</dbReference>
<keyword evidence="1" id="KW-0812">Transmembrane</keyword>
<feature type="transmembrane region" description="Helical" evidence="1">
    <location>
        <begin position="33"/>
        <end position="52"/>
    </location>
</feature>
<proteinExistence type="predicted"/>
<dbReference type="SUPFAM" id="SSF53474">
    <property type="entry name" value="alpha/beta-Hydrolases"/>
    <property type="match status" value="1"/>
</dbReference>
<dbReference type="Gene3D" id="3.40.50.1820">
    <property type="entry name" value="alpha/beta hydrolase"/>
    <property type="match status" value="1"/>
</dbReference>
<gene>
    <name evidence="3" type="ORF">CXG46_12950</name>
</gene>
<feature type="transmembrane region" description="Helical" evidence="1">
    <location>
        <begin position="96"/>
        <end position="118"/>
    </location>
</feature>
<protein>
    <submittedName>
        <fullName evidence="3">Alpha/beta hydrolase</fullName>
    </submittedName>
</protein>
<dbReference type="Pfam" id="PF12695">
    <property type="entry name" value="Abhydrolase_5"/>
    <property type="match status" value="1"/>
</dbReference>
<name>A0ABX4QVK2_9ACTN</name>
<keyword evidence="3" id="KW-0378">Hydrolase</keyword>
<evidence type="ECO:0000313" key="4">
    <source>
        <dbReference type="Proteomes" id="UP000233565"/>
    </source>
</evidence>
<dbReference type="InterPro" id="IPR029058">
    <property type="entry name" value="AB_hydrolase_fold"/>
</dbReference>
<dbReference type="Proteomes" id="UP000233565">
    <property type="component" value="Unassembled WGS sequence"/>
</dbReference>
<keyword evidence="1" id="KW-0472">Membrane</keyword>